<evidence type="ECO:0000313" key="2">
    <source>
        <dbReference type="Proteomes" id="UP001497680"/>
    </source>
</evidence>
<proteinExistence type="predicted"/>
<organism evidence="1 2">
    <name type="scientific">Hypoxylon rubiginosum</name>
    <dbReference type="NCBI Taxonomy" id="110542"/>
    <lineage>
        <taxon>Eukaryota</taxon>
        <taxon>Fungi</taxon>
        <taxon>Dikarya</taxon>
        <taxon>Ascomycota</taxon>
        <taxon>Pezizomycotina</taxon>
        <taxon>Sordariomycetes</taxon>
        <taxon>Xylariomycetidae</taxon>
        <taxon>Xylariales</taxon>
        <taxon>Hypoxylaceae</taxon>
        <taxon>Hypoxylon</taxon>
    </lineage>
</organism>
<sequence length="284" mass="30730">MAGVVAKFVSKRILKETAGNQFGIEDPYFESVPATRLDGTPTGKVKKVRKALPPGLSEHDAQVLTKVKRRAYRLDMSFGSFMGLKFGWGSVIGLFPIAGDVADALLAAMVVRTAKQVEGGLPVQIWAWMYVLVLIDLIAGLVPFVGDIADAVILANTRNAIALEEYLRKKGKKNLRASKLPVPDVDPSNANEFDRFNATDSPAHASSRAAGTRQAETTAGQSRRADYPPQESGVEQTRQSQPLQPSQPAQARVHDDRRGGSGRGFFGFGSKRSRPADVEQGRAN</sequence>
<dbReference type="EMBL" id="MU394291">
    <property type="protein sequence ID" value="KAI6090392.1"/>
    <property type="molecule type" value="Genomic_DNA"/>
</dbReference>
<comment type="caution">
    <text evidence="1">The sequence shown here is derived from an EMBL/GenBank/DDBJ whole genome shotgun (WGS) entry which is preliminary data.</text>
</comment>
<evidence type="ECO:0000313" key="1">
    <source>
        <dbReference type="EMBL" id="KAI6090392.1"/>
    </source>
</evidence>
<gene>
    <name evidence="1" type="ORF">F4821DRAFT_29910</name>
</gene>
<dbReference type="Proteomes" id="UP001497680">
    <property type="component" value="Unassembled WGS sequence"/>
</dbReference>
<keyword evidence="2" id="KW-1185">Reference proteome</keyword>
<name>A0ACC0DCA9_9PEZI</name>
<protein>
    <submittedName>
        <fullName evidence="1">Uncharacterized protein</fullName>
    </submittedName>
</protein>
<reference evidence="1 2" key="1">
    <citation type="journal article" date="2022" name="New Phytol.">
        <title>Ecological generalism drives hyperdiversity of secondary metabolite gene clusters in xylarialean endophytes.</title>
        <authorList>
            <person name="Franco M.E.E."/>
            <person name="Wisecaver J.H."/>
            <person name="Arnold A.E."/>
            <person name="Ju Y.M."/>
            <person name="Slot J.C."/>
            <person name="Ahrendt S."/>
            <person name="Moore L.P."/>
            <person name="Eastman K.E."/>
            <person name="Scott K."/>
            <person name="Konkel Z."/>
            <person name="Mondo S.J."/>
            <person name="Kuo A."/>
            <person name="Hayes R.D."/>
            <person name="Haridas S."/>
            <person name="Andreopoulos B."/>
            <person name="Riley R."/>
            <person name="LaButti K."/>
            <person name="Pangilinan J."/>
            <person name="Lipzen A."/>
            <person name="Amirebrahimi M."/>
            <person name="Yan J."/>
            <person name="Adam C."/>
            <person name="Keymanesh K."/>
            <person name="Ng V."/>
            <person name="Louie K."/>
            <person name="Northen T."/>
            <person name="Drula E."/>
            <person name="Henrissat B."/>
            <person name="Hsieh H.M."/>
            <person name="Youens-Clark K."/>
            <person name="Lutzoni F."/>
            <person name="Miadlikowska J."/>
            <person name="Eastwood D.C."/>
            <person name="Hamelin R.C."/>
            <person name="Grigoriev I.V."/>
            <person name="U'Ren J.M."/>
        </authorList>
    </citation>
    <scope>NUCLEOTIDE SEQUENCE [LARGE SCALE GENOMIC DNA]</scope>
    <source>
        <strain evidence="1 2">ER1909</strain>
    </source>
</reference>
<accession>A0ACC0DCA9</accession>